<sequence length="124" mass="14565">MLTPQGSHPPLDVVPLNAIPFGQVVASNLHKKHKKSVREEVPIPQWMKELDNYKHGDWKVFRETRASGHKDWFYTHWKYQREFRSKPEVQLFMRIALIDGTNMFNGHVLQKKRSMDSSGEGSEY</sequence>
<reference evidence="1" key="3">
    <citation type="submission" date="2015-04" db="UniProtKB">
        <authorList>
            <consortium name="EnsemblPlants"/>
        </authorList>
    </citation>
    <scope>IDENTIFICATION</scope>
</reference>
<accession>A0A0D9W6W2</accession>
<protein>
    <submittedName>
        <fullName evidence="1">Uncharacterized protein</fullName>
    </submittedName>
</protein>
<evidence type="ECO:0000313" key="1">
    <source>
        <dbReference type="EnsemblPlants" id="LPERR04G14460.1"/>
    </source>
</evidence>
<reference evidence="1 2" key="1">
    <citation type="submission" date="2012-08" db="EMBL/GenBank/DDBJ databases">
        <title>Oryza genome evolution.</title>
        <authorList>
            <person name="Wing R.A."/>
        </authorList>
    </citation>
    <scope>NUCLEOTIDE SEQUENCE</scope>
</reference>
<organism evidence="1 2">
    <name type="scientific">Leersia perrieri</name>
    <dbReference type="NCBI Taxonomy" id="77586"/>
    <lineage>
        <taxon>Eukaryota</taxon>
        <taxon>Viridiplantae</taxon>
        <taxon>Streptophyta</taxon>
        <taxon>Embryophyta</taxon>
        <taxon>Tracheophyta</taxon>
        <taxon>Spermatophyta</taxon>
        <taxon>Magnoliopsida</taxon>
        <taxon>Liliopsida</taxon>
        <taxon>Poales</taxon>
        <taxon>Poaceae</taxon>
        <taxon>BOP clade</taxon>
        <taxon>Oryzoideae</taxon>
        <taxon>Oryzeae</taxon>
        <taxon>Oryzinae</taxon>
        <taxon>Leersia</taxon>
    </lineage>
</organism>
<keyword evidence="2" id="KW-1185">Reference proteome</keyword>
<dbReference type="Proteomes" id="UP000032180">
    <property type="component" value="Chromosome 4"/>
</dbReference>
<reference evidence="2" key="2">
    <citation type="submission" date="2013-12" db="EMBL/GenBank/DDBJ databases">
        <authorList>
            <person name="Yu Y."/>
            <person name="Lee S."/>
            <person name="de Baynast K."/>
            <person name="Wissotski M."/>
            <person name="Liu L."/>
            <person name="Talag J."/>
            <person name="Goicoechea J."/>
            <person name="Angelova A."/>
            <person name="Jetty R."/>
            <person name="Kudrna D."/>
            <person name="Golser W."/>
            <person name="Rivera L."/>
            <person name="Zhang J."/>
            <person name="Wing R."/>
        </authorList>
    </citation>
    <scope>NUCLEOTIDE SEQUENCE</scope>
</reference>
<dbReference type="EnsemblPlants" id="LPERR04G14460.1">
    <property type="protein sequence ID" value="LPERR04G14460.1"/>
    <property type="gene ID" value="LPERR04G14460"/>
</dbReference>
<name>A0A0D9W6W2_9ORYZ</name>
<dbReference type="AlphaFoldDB" id="A0A0D9W6W2"/>
<dbReference type="Gramene" id="LPERR04G14460.1">
    <property type="protein sequence ID" value="LPERR04G14460.1"/>
    <property type="gene ID" value="LPERR04G14460"/>
</dbReference>
<evidence type="ECO:0000313" key="2">
    <source>
        <dbReference type="Proteomes" id="UP000032180"/>
    </source>
</evidence>
<dbReference type="HOGENOM" id="CLU_2007209_0_0_1"/>
<proteinExistence type="predicted"/>